<sequence length="141" mass="14864">MPDITQSPWQTAALLIARLIFAAVFLMGVAFKFMDMGATAGYIAAAGFPFPLFLAWCAAILETLLVLAFLTGAFLTPAALVGAVYVTFLGFAFHGPSHWAANQAEFGAFMSHFPFAAGLLFAAVHGPGRVLALNPGWPGRA</sequence>
<evidence type="ECO:0000256" key="4">
    <source>
        <dbReference type="ARBA" id="ARBA00022692"/>
    </source>
</evidence>
<evidence type="ECO:0000256" key="2">
    <source>
        <dbReference type="ARBA" id="ARBA00006679"/>
    </source>
</evidence>
<evidence type="ECO:0000313" key="8">
    <source>
        <dbReference type="EMBL" id="QKC76668.1"/>
    </source>
</evidence>
<dbReference type="PANTHER" id="PTHR33452:SF1">
    <property type="entry name" value="INNER MEMBRANE PROTEIN YPHA-RELATED"/>
    <property type="match status" value="1"/>
</dbReference>
<gene>
    <name evidence="8" type="ORF">EB233_15080</name>
</gene>
<dbReference type="KEGG" id="merd:EB233_15080"/>
<dbReference type="EMBL" id="CP033361">
    <property type="protein sequence ID" value="QKC76668.1"/>
    <property type="molecule type" value="Genomic_DNA"/>
</dbReference>
<reference evidence="8 9" key="1">
    <citation type="submission" date="2018-10" db="EMBL/GenBank/DDBJ databases">
        <authorList>
            <person name="Perry B.J."/>
            <person name="Sullivan J.T."/>
            <person name="Murphy R.J.T."/>
            <person name="Ramsay J.P."/>
            <person name="Ronson C.W."/>
        </authorList>
    </citation>
    <scope>NUCLEOTIDE SEQUENCE [LARGE SCALE GENOMIC DNA]</scope>
    <source>
        <strain evidence="8 9">NZP2014</strain>
    </source>
</reference>
<keyword evidence="9" id="KW-1185">Reference proteome</keyword>
<evidence type="ECO:0000256" key="3">
    <source>
        <dbReference type="ARBA" id="ARBA00022475"/>
    </source>
</evidence>
<organism evidence="8 9">
    <name type="scientific">Mesorhizobium erdmanii</name>
    <dbReference type="NCBI Taxonomy" id="1777866"/>
    <lineage>
        <taxon>Bacteria</taxon>
        <taxon>Pseudomonadati</taxon>
        <taxon>Pseudomonadota</taxon>
        <taxon>Alphaproteobacteria</taxon>
        <taxon>Hyphomicrobiales</taxon>
        <taxon>Phyllobacteriaceae</taxon>
        <taxon>Mesorhizobium</taxon>
    </lineage>
</organism>
<feature type="transmembrane region" description="Helical" evidence="7">
    <location>
        <begin position="40"/>
        <end position="61"/>
    </location>
</feature>
<keyword evidence="3" id="KW-1003">Cell membrane</keyword>
<comment type="subcellular location">
    <subcellularLocation>
        <location evidence="1">Cell membrane</location>
        <topology evidence="1">Multi-pass membrane protein</topology>
    </subcellularLocation>
</comment>
<evidence type="ECO:0000313" key="9">
    <source>
        <dbReference type="Proteomes" id="UP000503339"/>
    </source>
</evidence>
<dbReference type="Proteomes" id="UP000503339">
    <property type="component" value="Chromosome"/>
</dbReference>
<dbReference type="Pfam" id="PF07681">
    <property type="entry name" value="DoxX"/>
    <property type="match status" value="1"/>
</dbReference>
<dbReference type="InterPro" id="IPR032808">
    <property type="entry name" value="DoxX"/>
</dbReference>
<dbReference type="InterPro" id="IPR051907">
    <property type="entry name" value="DoxX-like_oxidoreductase"/>
</dbReference>
<comment type="similarity">
    <text evidence="2">Belongs to the DoxX family.</text>
</comment>
<proteinExistence type="inferred from homology"/>
<evidence type="ECO:0000256" key="7">
    <source>
        <dbReference type="SAM" id="Phobius"/>
    </source>
</evidence>
<protein>
    <submittedName>
        <fullName evidence="8">DoxX family protein</fullName>
    </submittedName>
</protein>
<accession>A0A6M7UKM7</accession>
<evidence type="ECO:0000256" key="5">
    <source>
        <dbReference type="ARBA" id="ARBA00022989"/>
    </source>
</evidence>
<dbReference type="AlphaFoldDB" id="A0A6M7UKM7"/>
<dbReference type="GO" id="GO:0005886">
    <property type="term" value="C:plasma membrane"/>
    <property type="evidence" value="ECO:0007669"/>
    <property type="project" value="UniProtKB-SubCell"/>
</dbReference>
<keyword evidence="6 7" id="KW-0472">Membrane</keyword>
<evidence type="ECO:0000256" key="6">
    <source>
        <dbReference type="ARBA" id="ARBA00023136"/>
    </source>
</evidence>
<dbReference type="RefSeq" id="WP_064988025.1">
    <property type="nucleotide sequence ID" value="NZ_CP033361.1"/>
</dbReference>
<feature type="transmembrane region" description="Helical" evidence="7">
    <location>
        <begin position="12"/>
        <end position="33"/>
    </location>
</feature>
<dbReference type="PANTHER" id="PTHR33452">
    <property type="entry name" value="OXIDOREDUCTASE CATD-RELATED"/>
    <property type="match status" value="1"/>
</dbReference>
<feature type="transmembrane region" description="Helical" evidence="7">
    <location>
        <begin position="106"/>
        <end position="124"/>
    </location>
</feature>
<name>A0A6M7UKM7_9HYPH</name>
<evidence type="ECO:0000256" key="1">
    <source>
        <dbReference type="ARBA" id="ARBA00004651"/>
    </source>
</evidence>
<keyword evidence="5 7" id="KW-1133">Transmembrane helix</keyword>
<feature type="transmembrane region" description="Helical" evidence="7">
    <location>
        <begin position="67"/>
        <end position="94"/>
    </location>
</feature>
<keyword evidence="4 7" id="KW-0812">Transmembrane</keyword>